<evidence type="ECO:0000256" key="1">
    <source>
        <dbReference type="ARBA" id="ARBA00007583"/>
    </source>
</evidence>
<dbReference type="GO" id="GO:0016772">
    <property type="term" value="F:transferase activity, transferring phosphorus-containing groups"/>
    <property type="evidence" value="ECO:0007669"/>
    <property type="project" value="InterPro"/>
</dbReference>
<protein>
    <submittedName>
        <fullName evidence="5">Capsular polysaccharide phosphotransferase cps12A</fullName>
        <ecNumber evidence="5">2.7.-.-</ecNumber>
    </submittedName>
</protein>
<proteinExistence type="inferred from homology"/>
<dbReference type="Proteomes" id="UP000075680">
    <property type="component" value="Unassembled WGS sequence"/>
</dbReference>
<dbReference type="GO" id="GO:0000271">
    <property type="term" value="P:polysaccharide biosynthetic process"/>
    <property type="evidence" value="ECO:0007669"/>
    <property type="project" value="UniProtKB-KW"/>
</dbReference>
<evidence type="ECO:0000259" key="4">
    <source>
        <dbReference type="Pfam" id="PF11380"/>
    </source>
</evidence>
<evidence type="ECO:0000256" key="3">
    <source>
        <dbReference type="ARBA" id="ARBA00023169"/>
    </source>
</evidence>
<evidence type="ECO:0000313" key="6">
    <source>
        <dbReference type="Proteomes" id="UP000075680"/>
    </source>
</evidence>
<dbReference type="RefSeq" id="WP_061519166.1">
    <property type="nucleotide sequence ID" value="NZ_JRUE01000199.1"/>
</dbReference>
<dbReference type="PATRIC" id="fig|52133.18.peg.2449"/>
<organism evidence="5 6">
    <name type="scientific">Acinetobacter venetianus</name>
    <dbReference type="NCBI Taxonomy" id="52133"/>
    <lineage>
        <taxon>Bacteria</taxon>
        <taxon>Pseudomonadati</taxon>
        <taxon>Pseudomonadota</taxon>
        <taxon>Gammaproteobacteria</taxon>
        <taxon>Moraxellales</taxon>
        <taxon>Moraxellaceae</taxon>
        <taxon>Acinetobacter</taxon>
    </lineage>
</organism>
<dbReference type="PANTHER" id="PTHR24045">
    <property type="match status" value="1"/>
</dbReference>
<comment type="similarity">
    <text evidence="1">Belongs to the stealth family.</text>
</comment>
<keyword evidence="2 5" id="KW-0808">Transferase</keyword>
<name>A0A150HMB1_9GAMM</name>
<feature type="domain" description="Stealth protein CR2 conserved region 2" evidence="4">
    <location>
        <begin position="43"/>
        <end position="151"/>
    </location>
</feature>
<evidence type="ECO:0000256" key="2">
    <source>
        <dbReference type="ARBA" id="ARBA00022679"/>
    </source>
</evidence>
<dbReference type="InterPro" id="IPR021520">
    <property type="entry name" value="Stealth_CR2"/>
</dbReference>
<gene>
    <name evidence="5" type="ORF">AVENLUH5627_02386</name>
</gene>
<dbReference type="InterPro" id="IPR047141">
    <property type="entry name" value="Stealth"/>
</dbReference>
<accession>A0A150HMB1</accession>
<sequence>MKDSVQAIDIVIAWVDGNDSNLKNKRRKFMNQAEPSNALEDTRFASNDEIYFCVASILKFVPYSGTIYVVTDQQQPKWLDQFEQQGLCKAGKIKIIDHREVFNGYESALPTFNSLSIESMLWNIPDISDYFIYLNDDFFFNQASHQQDFLVDGQMVIYGHWQSNFVKKVKYLLRKFVQNKFGKIAQPKYSMAQMLSADCVGLSRYYEIHHRPHILSKALLANYFGQHPLFLQQQIRFKFRNIDQILPVGLSNHLAIQNNQAILKDDVEIAYLKDGRDLEPFIQALSKEHIKFGCIQSLDQLEQRDELRIRHALVDKFREVLPSQIQPTIAR</sequence>
<dbReference type="AlphaFoldDB" id="A0A150HMB1"/>
<dbReference type="EC" id="2.7.-.-" evidence="5"/>
<dbReference type="EMBL" id="JRUE01000199">
    <property type="protein sequence ID" value="KXZ66890.1"/>
    <property type="molecule type" value="Genomic_DNA"/>
</dbReference>
<evidence type="ECO:0000313" key="5">
    <source>
        <dbReference type="EMBL" id="KXZ66890.1"/>
    </source>
</evidence>
<keyword evidence="3" id="KW-0270">Exopolysaccharide synthesis</keyword>
<dbReference type="PANTHER" id="PTHR24045:SF0">
    <property type="entry name" value="N-ACETYLGLUCOSAMINE-1-PHOSPHOTRANSFERASE SUBUNITS ALPHA_BETA"/>
    <property type="match status" value="1"/>
</dbReference>
<reference evidence="5 6" key="1">
    <citation type="journal article" date="2016" name="Sci. Rep.">
        <title>Genomic and phenotypic characterization of the species Acinetobacter venetianus.</title>
        <authorList>
            <person name="Fondi M."/>
            <person name="Maida I."/>
            <person name="Perrin E."/>
            <person name="Orlandini V."/>
            <person name="La Torre L."/>
            <person name="Bosi E."/>
            <person name="Negroni A."/>
            <person name="Zanaroli G."/>
            <person name="Fava F."/>
            <person name="Decorosi F."/>
            <person name="Giovannetti L."/>
            <person name="Viti C."/>
            <person name="Vaneechoutte M."/>
            <person name="Dijkshoorn L."/>
            <person name="Fani R."/>
        </authorList>
    </citation>
    <scope>NUCLEOTIDE SEQUENCE [LARGE SCALE GENOMIC DNA]</scope>
    <source>
        <strain evidence="5 6">LUH5627</strain>
    </source>
</reference>
<dbReference type="Pfam" id="PF11380">
    <property type="entry name" value="Stealth_CR2"/>
    <property type="match status" value="1"/>
</dbReference>
<comment type="caution">
    <text evidence="5">The sequence shown here is derived from an EMBL/GenBank/DDBJ whole genome shotgun (WGS) entry which is preliminary data.</text>
</comment>